<comment type="caution">
    <text evidence="1">The sequence shown here is derived from an EMBL/GenBank/DDBJ whole genome shotgun (WGS) entry which is preliminary data.</text>
</comment>
<accession>A0A6B0HLD9</accession>
<proteinExistence type="predicted"/>
<organism evidence="1 2">
    <name type="scientific">Helicobacter saguini</name>
    <dbReference type="NCBI Taxonomy" id="1548018"/>
    <lineage>
        <taxon>Bacteria</taxon>
        <taxon>Pseudomonadati</taxon>
        <taxon>Campylobacterota</taxon>
        <taxon>Epsilonproteobacteria</taxon>
        <taxon>Campylobacterales</taxon>
        <taxon>Helicobacteraceae</taxon>
        <taxon>Helicobacter</taxon>
    </lineage>
</organism>
<dbReference type="AlphaFoldDB" id="A0A6B0HLD9"/>
<protein>
    <submittedName>
        <fullName evidence="1">Uncharacterized protein</fullName>
    </submittedName>
</protein>
<sequence length="58" mass="6870">MLCNSRNDKLLKYKLFIESKKIIFMELSLDSKIRLFCVCLDFIESLSTKLDSMFLESK</sequence>
<gene>
    <name evidence="1" type="ORF">DCO61_01565</name>
</gene>
<dbReference type="EMBL" id="QBIU01000001">
    <property type="protein sequence ID" value="MWV68747.1"/>
    <property type="molecule type" value="Genomic_DNA"/>
</dbReference>
<dbReference type="Proteomes" id="UP000477070">
    <property type="component" value="Unassembled WGS sequence"/>
</dbReference>
<reference evidence="1 2" key="1">
    <citation type="submission" date="2019-12" db="EMBL/GenBank/DDBJ databases">
        <title>Multi-Generational Helicobacter saguini Isolates.</title>
        <authorList>
            <person name="Mannion A."/>
            <person name="Shen Z."/>
            <person name="Fox J.G."/>
        </authorList>
    </citation>
    <scope>NUCLEOTIDE SEQUENCE [LARGE SCALE GENOMIC DNA]</scope>
    <source>
        <strain evidence="2">16-048 (F4)</strain>
    </source>
</reference>
<evidence type="ECO:0000313" key="1">
    <source>
        <dbReference type="EMBL" id="MWV68747.1"/>
    </source>
</evidence>
<name>A0A6B0HLD9_9HELI</name>
<evidence type="ECO:0000313" key="2">
    <source>
        <dbReference type="Proteomes" id="UP000477070"/>
    </source>
</evidence>
<dbReference type="RefSeq" id="WP_160659266.1">
    <property type="nucleotide sequence ID" value="NZ_JRMP02000026.1"/>
</dbReference>